<dbReference type="EMBL" id="FLUV01001164">
    <property type="protein sequence ID" value="SBW22499.1"/>
    <property type="molecule type" value="Genomic_DNA"/>
</dbReference>
<dbReference type="Proteomes" id="UP000199013">
    <property type="component" value="Unassembled WGS sequence"/>
</dbReference>
<reference evidence="2" key="1">
    <citation type="submission" date="2016-02" db="EMBL/GenBank/DDBJ databases">
        <authorList>
            <person name="Wibberg D."/>
        </authorList>
    </citation>
    <scope>NUCLEOTIDE SEQUENCE [LARGE SCALE GENOMIC DNA]</scope>
</reference>
<organism evidence="1 2">
    <name type="scientific">Candidatus Protofrankia californiensis</name>
    <dbReference type="NCBI Taxonomy" id="1839754"/>
    <lineage>
        <taxon>Bacteria</taxon>
        <taxon>Bacillati</taxon>
        <taxon>Actinomycetota</taxon>
        <taxon>Actinomycetes</taxon>
        <taxon>Frankiales</taxon>
        <taxon>Frankiaceae</taxon>
        <taxon>Protofrankia</taxon>
    </lineage>
</organism>
<gene>
    <name evidence="1" type="ORF">FDG2_2734</name>
</gene>
<protein>
    <submittedName>
        <fullName evidence="1">Uncharacterized protein</fullName>
    </submittedName>
</protein>
<dbReference type="AlphaFoldDB" id="A0A1C3NY47"/>
<evidence type="ECO:0000313" key="1">
    <source>
        <dbReference type="EMBL" id="SBW22499.1"/>
    </source>
</evidence>
<keyword evidence="2" id="KW-1185">Reference proteome</keyword>
<name>A0A1C3NY47_9ACTN</name>
<accession>A0A1C3NY47</accession>
<evidence type="ECO:0000313" key="2">
    <source>
        <dbReference type="Proteomes" id="UP000199013"/>
    </source>
</evidence>
<proteinExistence type="predicted"/>
<sequence>MGEISCAGSSTIQIRCNLELCREYVESQQAWSDGGEEHSWTAKETSKDIFATVLTASWYKNRYPQYTIGIALSSTFTLFRWDLSSQSLVITQRGPQFPAMKIDSGKFSYHWWNIELQASYRQARQLPLTRENISHLSSEPTVAQVRRLFENLGLQLPANSSDSDIEDIIRQALHDRNPYE</sequence>